<organism evidence="1 2">
    <name type="scientific">Piscinibacter gummiphilus</name>
    <dbReference type="NCBI Taxonomy" id="946333"/>
    <lineage>
        <taxon>Bacteria</taxon>
        <taxon>Pseudomonadati</taxon>
        <taxon>Pseudomonadota</taxon>
        <taxon>Betaproteobacteria</taxon>
        <taxon>Burkholderiales</taxon>
        <taxon>Sphaerotilaceae</taxon>
        <taxon>Piscinibacter</taxon>
    </lineage>
</organism>
<dbReference type="KEGG" id="rgu:A4W93_17505"/>
<evidence type="ECO:0000313" key="2">
    <source>
        <dbReference type="Proteomes" id="UP000193427"/>
    </source>
</evidence>
<evidence type="ECO:0000313" key="1">
    <source>
        <dbReference type="EMBL" id="ARN21548.1"/>
    </source>
</evidence>
<proteinExistence type="predicted"/>
<sequence>MSTAPTTLYTQLSLLDRQKHRTTRVREWTDRRAASGLNAVFCAAAEFAEACKAFPLLFIRSGETDDKGQPVITPVCLLGLTDGENLFVDGGRWTAPYEPAFLRRYPFALVSARQEDGTSTQAVAVDGAFEGLAEDGAGERLFGDNGEPTPYLEHVLGFLNDFESAVAVTRPIGAHLQSLGLLKDMRAEGTLANGEKFSVDGFFVVDEEKLRALPDEVVVQLHRGGLLALVHSHLVSLSNLSKLVDLKSARRR</sequence>
<gene>
    <name evidence="1" type="ORF">A4W93_17505</name>
</gene>
<accession>A0A1W6LBK1</accession>
<dbReference type="EMBL" id="CP015118">
    <property type="protein sequence ID" value="ARN21548.1"/>
    <property type="molecule type" value="Genomic_DNA"/>
</dbReference>
<evidence type="ECO:0008006" key="3">
    <source>
        <dbReference type="Google" id="ProtNLM"/>
    </source>
</evidence>
<dbReference type="InterPro" id="IPR010836">
    <property type="entry name" value="SapC"/>
</dbReference>
<protein>
    <recommendedName>
        <fullName evidence="3">Peptidase</fullName>
    </recommendedName>
</protein>
<dbReference type="Proteomes" id="UP000193427">
    <property type="component" value="Chromosome"/>
</dbReference>
<reference evidence="1 2" key="1">
    <citation type="submission" date="2016-04" db="EMBL/GenBank/DDBJ databases">
        <title>Complete genome sequence of natural rubber-degrading, novel Gram-negative bacterium, Rhizobacter gummiphilus strain NS21.</title>
        <authorList>
            <person name="Tabata M."/>
            <person name="Kasai D."/>
            <person name="Fukuda M."/>
        </authorList>
    </citation>
    <scope>NUCLEOTIDE SEQUENCE [LARGE SCALE GENOMIC DNA]</scope>
    <source>
        <strain evidence="1 2">NS21</strain>
    </source>
</reference>
<dbReference type="AlphaFoldDB" id="A0A1W6LBK1"/>
<dbReference type="Pfam" id="PF07277">
    <property type="entry name" value="SapC"/>
    <property type="match status" value="1"/>
</dbReference>
<dbReference type="STRING" id="946333.A4W93_17505"/>
<keyword evidence="2" id="KW-1185">Reference proteome</keyword>
<name>A0A1W6LBK1_9BURK</name>